<evidence type="ECO:0000256" key="4">
    <source>
        <dbReference type="ARBA" id="ARBA00023004"/>
    </source>
</evidence>
<feature type="compositionally biased region" description="Polar residues" evidence="7">
    <location>
        <begin position="34"/>
        <end position="51"/>
    </location>
</feature>
<dbReference type="InterPro" id="IPR012347">
    <property type="entry name" value="Ferritin-like"/>
</dbReference>
<dbReference type="PANTHER" id="PTHR11431">
    <property type="entry name" value="FERRITIN"/>
    <property type="match status" value="1"/>
</dbReference>
<dbReference type="GO" id="GO:0008198">
    <property type="term" value="F:ferrous iron binding"/>
    <property type="evidence" value="ECO:0007669"/>
    <property type="project" value="TreeGrafter"/>
</dbReference>
<organism evidence="9 10">
    <name type="scientific">Agrilus planipennis</name>
    <name type="common">Emerald ash borer</name>
    <name type="synonym">Agrilus marcopoli</name>
    <dbReference type="NCBI Taxonomy" id="224129"/>
    <lineage>
        <taxon>Eukaryota</taxon>
        <taxon>Metazoa</taxon>
        <taxon>Ecdysozoa</taxon>
        <taxon>Arthropoda</taxon>
        <taxon>Hexapoda</taxon>
        <taxon>Insecta</taxon>
        <taxon>Pterygota</taxon>
        <taxon>Neoptera</taxon>
        <taxon>Endopterygota</taxon>
        <taxon>Coleoptera</taxon>
        <taxon>Polyphaga</taxon>
        <taxon>Elateriformia</taxon>
        <taxon>Buprestoidea</taxon>
        <taxon>Buprestidae</taxon>
        <taxon>Agrilinae</taxon>
        <taxon>Agrilus</taxon>
    </lineage>
</organism>
<dbReference type="AlphaFoldDB" id="A0A1W4X580"/>
<feature type="region of interest" description="Disordered" evidence="7">
    <location>
        <begin position="28"/>
        <end position="51"/>
    </location>
</feature>
<dbReference type="InterPro" id="IPR001519">
    <property type="entry name" value="Ferritin"/>
</dbReference>
<feature type="binding site" evidence="5">
    <location>
        <position position="153"/>
    </location>
    <ligand>
        <name>Fe cation</name>
        <dbReference type="ChEBI" id="CHEBI:24875"/>
        <label>1</label>
    </ligand>
</feature>
<evidence type="ECO:0000256" key="1">
    <source>
        <dbReference type="ARBA" id="ARBA00007513"/>
    </source>
</evidence>
<dbReference type="CDD" id="cd01056">
    <property type="entry name" value="Euk_Ferritin"/>
    <property type="match status" value="1"/>
</dbReference>
<dbReference type="GeneID" id="108741094"/>
<dbReference type="SUPFAM" id="SSF47240">
    <property type="entry name" value="Ferritin-like"/>
    <property type="match status" value="1"/>
</dbReference>
<evidence type="ECO:0000256" key="6">
    <source>
        <dbReference type="RuleBase" id="RU361145"/>
    </source>
</evidence>
<dbReference type="GO" id="GO:0006826">
    <property type="term" value="P:iron ion transport"/>
    <property type="evidence" value="ECO:0007669"/>
    <property type="project" value="InterPro"/>
</dbReference>
<evidence type="ECO:0000256" key="7">
    <source>
        <dbReference type="SAM" id="MobiDB-lite"/>
    </source>
</evidence>
<dbReference type="InterPro" id="IPR008331">
    <property type="entry name" value="Ferritin_DPS_dom"/>
</dbReference>
<evidence type="ECO:0000259" key="8">
    <source>
        <dbReference type="PROSITE" id="PS50905"/>
    </source>
</evidence>
<keyword evidence="6" id="KW-0560">Oxidoreductase</keyword>
<dbReference type="Proteomes" id="UP000192223">
    <property type="component" value="Unplaced"/>
</dbReference>
<evidence type="ECO:0000256" key="3">
    <source>
        <dbReference type="ARBA" id="ARBA00022723"/>
    </source>
</evidence>
<dbReference type="KEGG" id="apln:108741094"/>
<protein>
    <recommendedName>
        <fullName evidence="6">Ferritin</fullName>
        <ecNumber evidence="6">1.16.3.1</ecNumber>
    </recommendedName>
</protein>
<dbReference type="GO" id="GO:0008199">
    <property type="term" value="F:ferric iron binding"/>
    <property type="evidence" value="ECO:0007669"/>
    <property type="project" value="InterPro"/>
</dbReference>
<comment type="function">
    <text evidence="6">Stores iron in a soluble, non-toxic, readily available form. Important for iron homeostasis. Iron is taken up in the ferrous form and deposited as ferric hydroxides after oxidation.</text>
</comment>
<comment type="catalytic activity">
    <reaction evidence="6">
        <text>4 Fe(2+) + O2 + 4 H(+) = 4 Fe(3+) + 2 H2O</text>
        <dbReference type="Rhea" id="RHEA:11148"/>
        <dbReference type="ChEBI" id="CHEBI:15377"/>
        <dbReference type="ChEBI" id="CHEBI:15378"/>
        <dbReference type="ChEBI" id="CHEBI:15379"/>
        <dbReference type="ChEBI" id="CHEBI:29033"/>
        <dbReference type="ChEBI" id="CHEBI:29034"/>
        <dbReference type="EC" id="1.16.3.1"/>
    </reaction>
</comment>
<name>A0A1W4X580_AGRPL</name>
<gene>
    <name evidence="10" type="primary">LOC108741094</name>
</gene>
<feature type="binding site" evidence="5">
    <location>
        <position position="198"/>
    </location>
    <ligand>
        <name>Fe cation</name>
        <dbReference type="ChEBI" id="CHEBI:24875"/>
        <label>1</label>
    </ligand>
</feature>
<dbReference type="OrthoDB" id="186462at2759"/>
<dbReference type="GO" id="GO:0004322">
    <property type="term" value="F:ferroxidase activity"/>
    <property type="evidence" value="ECO:0007669"/>
    <property type="project" value="UniProtKB-EC"/>
</dbReference>
<comment type="similarity">
    <text evidence="1 6">Belongs to the ferritin family.</text>
</comment>
<dbReference type="InParanoid" id="A0A1W4X580"/>
<dbReference type="EC" id="1.16.3.1" evidence="6"/>
<dbReference type="PROSITE" id="PS50905">
    <property type="entry name" value="FERRITIN_LIKE"/>
    <property type="match status" value="1"/>
</dbReference>
<feature type="binding site" evidence="5">
    <location>
        <position position="118"/>
    </location>
    <ligand>
        <name>Fe cation</name>
        <dbReference type="ChEBI" id="CHEBI:24875"/>
        <label>1</label>
    </ligand>
</feature>
<keyword evidence="2 6" id="KW-0409">Iron storage</keyword>
<dbReference type="Gene3D" id="1.20.1260.10">
    <property type="match status" value="1"/>
</dbReference>
<sequence length="291" mass="33396">MLTKLLNLNSQPQINCFKKEISEFLTPKTRPNRYKSSPQLKKSSNPLLVNDNSKTKFSYKYLSSLEQSSSSKNLLKNANSADHYISVRYSKESCPPEPPRKPLSEVLHTSLNHQILEEIQASYIYLSMACFFARTDVALPGCYVYFKKMYKEELGHADVLIKYLTMRGGVVNLNTIEPPCNQNWEGIQNVLINAIQLETCIRDQLVKLCHSAEKERDFGLADLIQGEFVREQDESINELTRLLVRYSKMTKCGRGCGCGEYLFDRELFRIFSKKEGETVIRGHDIPPNSYI</sequence>
<evidence type="ECO:0000256" key="2">
    <source>
        <dbReference type="ARBA" id="ARBA00022434"/>
    </source>
</evidence>
<dbReference type="STRING" id="224129.A0A1W4X580"/>
<dbReference type="GO" id="GO:0005737">
    <property type="term" value="C:cytoplasm"/>
    <property type="evidence" value="ECO:0007669"/>
    <property type="project" value="TreeGrafter"/>
</dbReference>
<dbReference type="InterPro" id="IPR009040">
    <property type="entry name" value="Ferritin-like_diiron"/>
</dbReference>
<dbReference type="GO" id="GO:0006879">
    <property type="term" value="P:intracellular iron ion homeostasis"/>
    <property type="evidence" value="ECO:0007669"/>
    <property type="project" value="UniProtKB-KW"/>
</dbReference>
<keyword evidence="4 5" id="KW-0408">Iron</keyword>
<feature type="binding site" evidence="5">
    <location>
        <position position="156"/>
    </location>
    <ligand>
        <name>Fe cation</name>
        <dbReference type="ChEBI" id="CHEBI:24875"/>
        <label>1</label>
    </ligand>
</feature>
<dbReference type="InterPro" id="IPR009078">
    <property type="entry name" value="Ferritin-like_SF"/>
</dbReference>
<dbReference type="RefSeq" id="XP_018331224.1">
    <property type="nucleotide sequence ID" value="XM_018475722.1"/>
</dbReference>
<keyword evidence="3 5" id="KW-0479">Metal-binding</keyword>
<dbReference type="Pfam" id="PF00210">
    <property type="entry name" value="Ferritin"/>
    <property type="match status" value="1"/>
</dbReference>
<evidence type="ECO:0000256" key="5">
    <source>
        <dbReference type="PIRSR" id="PIRSR601519-1"/>
    </source>
</evidence>
<feature type="domain" description="Ferritin-like diiron" evidence="8">
    <location>
        <begin position="101"/>
        <end position="250"/>
    </location>
</feature>
<evidence type="ECO:0000313" key="10">
    <source>
        <dbReference type="RefSeq" id="XP_018331224.1"/>
    </source>
</evidence>
<proteinExistence type="inferred from homology"/>
<keyword evidence="9" id="KW-1185">Reference proteome</keyword>
<reference evidence="10" key="1">
    <citation type="submission" date="2025-08" db="UniProtKB">
        <authorList>
            <consortium name="RefSeq"/>
        </authorList>
    </citation>
    <scope>IDENTIFICATION</scope>
    <source>
        <tissue evidence="10">Entire body</tissue>
    </source>
</reference>
<dbReference type="PANTHER" id="PTHR11431:SF75">
    <property type="entry name" value="FERRITIN"/>
    <property type="match status" value="1"/>
</dbReference>
<evidence type="ECO:0000313" key="9">
    <source>
        <dbReference type="Proteomes" id="UP000192223"/>
    </source>
</evidence>
<feature type="binding site" evidence="5">
    <location>
        <position position="232"/>
    </location>
    <ligand>
        <name>Fe cation</name>
        <dbReference type="ChEBI" id="CHEBI:24875"/>
        <label>1</label>
    </ligand>
</feature>
<accession>A0A1W4X580</accession>